<gene>
    <name evidence="5" type="ORF">AAF712_000456</name>
</gene>
<feature type="domain" description="AMP-dependent synthetase/ligase" evidence="3">
    <location>
        <begin position="283"/>
        <end position="429"/>
    </location>
</feature>
<dbReference type="PANTHER" id="PTHR24096">
    <property type="entry name" value="LONG-CHAIN-FATTY-ACID--COA LIGASE"/>
    <property type="match status" value="1"/>
</dbReference>
<evidence type="ECO:0000259" key="4">
    <source>
        <dbReference type="Pfam" id="PF13193"/>
    </source>
</evidence>
<keyword evidence="2" id="KW-0436">Ligase</keyword>
<protein>
    <submittedName>
        <fullName evidence="5">Uncharacterized protein</fullName>
    </submittedName>
</protein>
<evidence type="ECO:0000256" key="2">
    <source>
        <dbReference type="ARBA" id="ARBA00022598"/>
    </source>
</evidence>
<keyword evidence="6" id="KW-1185">Reference proteome</keyword>
<sequence>MSPKIYTSPTPSVLIPSCSIATLLFTTQPGQSSDYVGRYPGHFPAFVDAKTGVTLTRAQVKSLAFQFGHGLKTIGAKRGDTVLMFSPNSLNWPVVVLGAIAAGIRCTLANNAYTGTELAHQYHDSGAHLIMTTIDGLPAVRDMFKTLNIPTSQGDKRIILLSDGFTWAGGPAAPSRPEGQGLLKMEDLLARGTLTREELFEGETAKSETAFLCYSSGTTGKPKVGDTGVETTHQNVGAVVSMVEPAFYQASPEKDRMLAILPYYHIFGNVGHPGQPLHPADLQLHFHTGFAKALLYTFFVGVQTVIQPRFEPVEFCANIEKYKITFALVVPPVLVLLARHEAVDKYDISSLKYLVSGAAPLGGPLVKAVKARIAGRWKVDVTISQGYGLTETSPTTNLLPANDDVRKIGSIGTLLPNLEARLVADDEGDHIIDAAEAKNSITPDGWFKTGDIAIRDKDGFYYIVDRRKELIKYKGFQVPPAELESVLLTHPDIADAAVIGIDSVAEATELPRAYVVAANPAKLTTQDSKFAFGQSVAKWMESKVAKHKYLRGGVVVIDAIPKSAAGKILRRELRDRAKTEVVNQPVKARL</sequence>
<feature type="domain" description="AMP-dependent synthetase/ligase" evidence="3">
    <location>
        <begin position="37"/>
        <end position="268"/>
    </location>
</feature>
<dbReference type="InterPro" id="IPR025110">
    <property type="entry name" value="AMP-bd_C"/>
</dbReference>
<comment type="caution">
    <text evidence="5">The sequence shown here is derived from an EMBL/GenBank/DDBJ whole genome shotgun (WGS) entry which is preliminary data.</text>
</comment>
<organism evidence="5 6">
    <name type="scientific">Marasmius tenuissimus</name>
    <dbReference type="NCBI Taxonomy" id="585030"/>
    <lineage>
        <taxon>Eukaryota</taxon>
        <taxon>Fungi</taxon>
        <taxon>Dikarya</taxon>
        <taxon>Basidiomycota</taxon>
        <taxon>Agaricomycotina</taxon>
        <taxon>Agaricomycetes</taxon>
        <taxon>Agaricomycetidae</taxon>
        <taxon>Agaricales</taxon>
        <taxon>Marasmiineae</taxon>
        <taxon>Marasmiaceae</taxon>
        <taxon>Marasmius</taxon>
    </lineage>
</organism>
<evidence type="ECO:0000313" key="6">
    <source>
        <dbReference type="Proteomes" id="UP001437256"/>
    </source>
</evidence>
<reference evidence="5 6" key="1">
    <citation type="submission" date="2024-05" db="EMBL/GenBank/DDBJ databases">
        <title>A draft genome resource for the thread blight pathogen Marasmius tenuissimus strain MS-2.</title>
        <authorList>
            <person name="Yulfo-Soto G.E."/>
            <person name="Baruah I.K."/>
            <person name="Amoako-Attah I."/>
            <person name="Bukari Y."/>
            <person name="Meinhardt L.W."/>
            <person name="Bailey B.A."/>
            <person name="Cohen S.P."/>
        </authorList>
    </citation>
    <scope>NUCLEOTIDE SEQUENCE [LARGE SCALE GENOMIC DNA]</scope>
    <source>
        <strain evidence="5 6">MS-2</strain>
    </source>
</reference>
<dbReference type="InterPro" id="IPR020845">
    <property type="entry name" value="AMP-binding_CS"/>
</dbReference>
<dbReference type="InterPro" id="IPR000873">
    <property type="entry name" value="AMP-dep_synth/lig_dom"/>
</dbReference>
<dbReference type="Gene3D" id="3.40.50.980">
    <property type="match status" value="3"/>
</dbReference>
<comment type="similarity">
    <text evidence="1">Belongs to the ATP-dependent AMP-binding enzyme family.</text>
</comment>
<evidence type="ECO:0000313" key="5">
    <source>
        <dbReference type="EMBL" id="KAL0072693.1"/>
    </source>
</evidence>
<evidence type="ECO:0000259" key="3">
    <source>
        <dbReference type="Pfam" id="PF00501"/>
    </source>
</evidence>
<dbReference type="PANTHER" id="PTHR24096:SF149">
    <property type="entry name" value="AMP-BINDING DOMAIN-CONTAINING PROTEIN-RELATED"/>
    <property type="match status" value="1"/>
</dbReference>
<name>A0ABR3AI61_9AGAR</name>
<evidence type="ECO:0000256" key="1">
    <source>
        <dbReference type="ARBA" id="ARBA00006432"/>
    </source>
</evidence>
<proteinExistence type="inferred from homology"/>
<dbReference type="InterPro" id="IPR045851">
    <property type="entry name" value="AMP-bd_C_sf"/>
</dbReference>
<dbReference type="EMBL" id="JBBXMP010000001">
    <property type="protein sequence ID" value="KAL0072693.1"/>
    <property type="molecule type" value="Genomic_DNA"/>
</dbReference>
<dbReference type="PROSITE" id="PS00455">
    <property type="entry name" value="AMP_BINDING"/>
    <property type="match status" value="1"/>
</dbReference>
<dbReference type="SUPFAM" id="SSF56801">
    <property type="entry name" value="Acetyl-CoA synthetase-like"/>
    <property type="match status" value="1"/>
</dbReference>
<dbReference type="Pfam" id="PF13193">
    <property type="entry name" value="AMP-binding_C"/>
    <property type="match status" value="1"/>
</dbReference>
<dbReference type="Pfam" id="PF00501">
    <property type="entry name" value="AMP-binding"/>
    <property type="match status" value="2"/>
</dbReference>
<feature type="domain" description="AMP-binding enzyme C-terminal" evidence="4">
    <location>
        <begin position="482"/>
        <end position="567"/>
    </location>
</feature>
<dbReference type="Proteomes" id="UP001437256">
    <property type="component" value="Unassembled WGS sequence"/>
</dbReference>
<accession>A0ABR3AI61</accession>
<dbReference type="Gene3D" id="3.30.300.30">
    <property type="match status" value="1"/>
</dbReference>
<dbReference type="Gene3D" id="2.30.38.10">
    <property type="entry name" value="Luciferase, Domain 3"/>
    <property type="match status" value="2"/>
</dbReference>